<dbReference type="InterPro" id="IPR029044">
    <property type="entry name" value="Nucleotide-diphossugar_trans"/>
</dbReference>
<reference evidence="1" key="1">
    <citation type="journal article" date="2020" name="Nature">
        <title>Giant virus diversity and host interactions through global metagenomics.</title>
        <authorList>
            <person name="Schulz F."/>
            <person name="Roux S."/>
            <person name="Paez-Espino D."/>
            <person name="Jungbluth S."/>
            <person name="Walsh D.A."/>
            <person name="Denef V.J."/>
            <person name="McMahon K.D."/>
            <person name="Konstantinidis K.T."/>
            <person name="Eloe-Fadrosh E.A."/>
            <person name="Kyrpides N.C."/>
            <person name="Woyke T."/>
        </authorList>
    </citation>
    <scope>NUCLEOTIDE SEQUENCE</scope>
    <source>
        <strain evidence="1">GVMAG-S-ERX555907-102</strain>
    </source>
</reference>
<protein>
    <recommendedName>
        <fullName evidence="2">Glycosyltransferase 2-like domain-containing protein</fullName>
    </recommendedName>
</protein>
<dbReference type="AlphaFoldDB" id="A0A6C0KZB5"/>
<dbReference type="SUPFAM" id="SSF53448">
    <property type="entry name" value="Nucleotide-diphospho-sugar transferases"/>
    <property type="match status" value="1"/>
</dbReference>
<sequence length="265" mass="30579">MRRADTERSPIKLFISTPCYDAMMTMQYTMSILKLNMLLNSHNIEYVIDFVGNESLIPRARNNSLAKFVESGFTHILFIDSDIEFPAEAVIDLLEIDKDVACCAYSKKSFNWNRFMYSMQNEIQSKESLESRGLDYNFNAFADANSKVIKSDNGDFIRVKHASTGFMMVKREIVNELCQKHTELTIKTDGLNKEDKTICGLFCCMIKNQVYLSEDYSFCERVNGIGGEVWLNTTHNLNHIGKHVFRSDIQNREKLLRSTSERSCY</sequence>
<evidence type="ECO:0000313" key="1">
    <source>
        <dbReference type="EMBL" id="QHU22581.1"/>
    </source>
</evidence>
<dbReference type="Gene3D" id="3.90.550.10">
    <property type="entry name" value="Spore Coat Polysaccharide Biosynthesis Protein SpsA, Chain A"/>
    <property type="match status" value="1"/>
</dbReference>
<accession>A0A6C0KZB5</accession>
<dbReference type="EMBL" id="MN741012">
    <property type="protein sequence ID" value="QHU22581.1"/>
    <property type="molecule type" value="Genomic_DNA"/>
</dbReference>
<name>A0A6C0KZB5_9ZZZZ</name>
<evidence type="ECO:0008006" key="2">
    <source>
        <dbReference type="Google" id="ProtNLM"/>
    </source>
</evidence>
<proteinExistence type="predicted"/>
<organism evidence="1">
    <name type="scientific">viral metagenome</name>
    <dbReference type="NCBI Taxonomy" id="1070528"/>
    <lineage>
        <taxon>unclassified sequences</taxon>
        <taxon>metagenomes</taxon>
        <taxon>organismal metagenomes</taxon>
    </lineage>
</organism>